<dbReference type="PANTHER" id="PTHR35333:SF3">
    <property type="entry name" value="BETA-LACTAMASE-TYPE TRANSPEPTIDASE FOLD CONTAINING PROTEIN"/>
    <property type="match status" value="1"/>
</dbReference>
<evidence type="ECO:0000256" key="1">
    <source>
        <dbReference type="ARBA" id="ARBA00001526"/>
    </source>
</evidence>
<accession>A0A2S0HSS9</accession>
<dbReference type="GO" id="GO:0030655">
    <property type="term" value="P:beta-lactam antibiotic catabolic process"/>
    <property type="evidence" value="ECO:0007669"/>
    <property type="project" value="InterPro"/>
</dbReference>
<dbReference type="InterPro" id="IPR000871">
    <property type="entry name" value="Beta-lactam_class-A"/>
</dbReference>
<dbReference type="OrthoDB" id="5291324at2"/>
<evidence type="ECO:0000259" key="5">
    <source>
        <dbReference type="Pfam" id="PF13354"/>
    </source>
</evidence>
<name>A0A2S0HSS9_9FLAO</name>
<dbReference type="EC" id="3.5.2.6" evidence="3"/>
<organism evidence="6 7">
    <name type="scientific">Pukyongia salina</name>
    <dbReference type="NCBI Taxonomy" id="2094025"/>
    <lineage>
        <taxon>Bacteria</taxon>
        <taxon>Pseudomonadati</taxon>
        <taxon>Bacteroidota</taxon>
        <taxon>Flavobacteriia</taxon>
        <taxon>Flavobacteriales</taxon>
        <taxon>Flavobacteriaceae</taxon>
        <taxon>Pukyongia</taxon>
    </lineage>
</organism>
<dbReference type="Proteomes" id="UP000238442">
    <property type="component" value="Chromosome"/>
</dbReference>
<dbReference type="EMBL" id="CP027062">
    <property type="protein sequence ID" value="AVI49716.1"/>
    <property type="molecule type" value="Genomic_DNA"/>
</dbReference>
<reference evidence="6 7" key="1">
    <citation type="submission" date="2018-02" db="EMBL/GenBank/DDBJ databases">
        <title>Genomic analysis of the strain RR4-38 isolated from a seawater recirculating aquaculture system.</title>
        <authorList>
            <person name="Kim Y.-S."/>
            <person name="Jang Y.H."/>
            <person name="Kim K.-H."/>
        </authorList>
    </citation>
    <scope>NUCLEOTIDE SEQUENCE [LARGE SCALE GENOMIC DNA]</scope>
    <source>
        <strain evidence="6 7">RR4-38</strain>
    </source>
</reference>
<dbReference type="AlphaFoldDB" id="A0A2S0HSS9"/>
<dbReference type="InterPro" id="IPR012338">
    <property type="entry name" value="Beta-lactam/transpept-like"/>
</dbReference>
<dbReference type="InterPro" id="IPR045155">
    <property type="entry name" value="Beta-lactam_cat"/>
</dbReference>
<dbReference type="KEGG" id="aue:C5O00_00455"/>
<evidence type="ECO:0000256" key="2">
    <source>
        <dbReference type="ARBA" id="ARBA00009009"/>
    </source>
</evidence>
<feature type="domain" description="Beta-lactamase class A catalytic" evidence="5">
    <location>
        <begin position="120"/>
        <end position="276"/>
    </location>
</feature>
<keyword evidence="7" id="KW-1185">Reference proteome</keyword>
<proteinExistence type="inferred from homology"/>
<dbReference type="GO" id="GO:0008800">
    <property type="term" value="F:beta-lactamase activity"/>
    <property type="evidence" value="ECO:0007669"/>
    <property type="project" value="UniProtKB-EC"/>
</dbReference>
<dbReference type="SUPFAM" id="SSF56601">
    <property type="entry name" value="beta-lactamase/transpeptidase-like"/>
    <property type="match status" value="1"/>
</dbReference>
<evidence type="ECO:0000313" key="6">
    <source>
        <dbReference type="EMBL" id="AVI49716.1"/>
    </source>
</evidence>
<feature type="signal peptide" evidence="4">
    <location>
        <begin position="1"/>
        <end position="20"/>
    </location>
</feature>
<evidence type="ECO:0000313" key="7">
    <source>
        <dbReference type="Proteomes" id="UP000238442"/>
    </source>
</evidence>
<protein>
    <recommendedName>
        <fullName evidence="3">beta-lactamase</fullName>
        <ecNumber evidence="3">3.5.2.6</ecNumber>
    </recommendedName>
</protein>
<dbReference type="Gene3D" id="3.40.710.10">
    <property type="entry name" value="DD-peptidase/beta-lactamase superfamily"/>
    <property type="match status" value="1"/>
</dbReference>
<comment type="catalytic activity">
    <reaction evidence="1">
        <text>a beta-lactam + H2O = a substituted beta-amino acid</text>
        <dbReference type="Rhea" id="RHEA:20401"/>
        <dbReference type="ChEBI" id="CHEBI:15377"/>
        <dbReference type="ChEBI" id="CHEBI:35627"/>
        <dbReference type="ChEBI" id="CHEBI:140347"/>
        <dbReference type="EC" id="3.5.2.6"/>
    </reaction>
</comment>
<feature type="chain" id="PRO_5015702117" description="beta-lactamase" evidence="4">
    <location>
        <begin position="21"/>
        <end position="305"/>
    </location>
</feature>
<evidence type="ECO:0000256" key="4">
    <source>
        <dbReference type="SAM" id="SignalP"/>
    </source>
</evidence>
<keyword evidence="4" id="KW-0732">Signal</keyword>
<gene>
    <name evidence="6" type="ORF">C5O00_00455</name>
</gene>
<comment type="similarity">
    <text evidence="2">Belongs to the class-A beta-lactamase family.</text>
</comment>
<dbReference type="PANTHER" id="PTHR35333">
    <property type="entry name" value="BETA-LACTAMASE"/>
    <property type="match status" value="1"/>
</dbReference>
<dbReference type="RefSeq" id="WP_105213946.1">
    <property type="nucleotide sequence ID" value="NZ_CP027062.1"/>
</dbReference>
<dbReference type="GO" id="GO:0046677">
    <property type="term" value="P:response to antibiotic"/>
    <property type="evidence" value="ECO:0007669"/>
    <property type="project" value="InterPro"/>
</dbReference>
<dbReference type="Pfam" id="PF13354">
    <property type="entry name" value="Beta-lactamase2"/>
    <property type="match status" value="1"/>
</dbReference>
<evidence type="ECO:0000256" key="3">
    <source>
        <dbReference type="ARBA" id="ARBA00012865"/>
    </source>
</evidence>
<sequence>MNKRSIFIVTFLMTISTLVAQNQLPRSTKDSDIKPLRTLLNADLQAQLDKELKSNPTWKNLIDQKKMAVGLVDLSNPKQTKFARINGNHMMYAASLPKIAVLLASMDAIDKGELKETAEVKKDMRLMISKSDNSASTRMIDRIGYEKIEAVMTDPKYEFYDEDYGGGLWVGKRYGGGGDTNREPLKNLSHAATVSQVCRFYYLLAHGKLVNEKRSKQMLAIMEDPELHHKFVNSLDQIAPNAKLYRKSGSWKTYHSDSVLVWGVDPNRRYILVALVDDPNGEQIIRNLVYSVENIIQRHPKVSVR</sequence>